<gene>
    <name evidence="4" type="ORF">COX81_00255</name>
</gene>
<keyword evidence="1 4" id="KW-0489">Methyltransferase</keyword>
<dbReference type="Proteomes" id="UP000228568">
    <property type="component" value="Unassembled WGS sequence"/>
</dbReference>
<accession>A0A2M7V9Z6</accession>
<keyword evidence="2 4" id="KW-0808">Transferase</keyword>
<dbReference type="AlphaFoldDB" id="A0A2M7V9Z6"/>
<evidence type="ECO:0000313" key="4">
    <source>
        <dbReference type="EMBL" id="PIZ95729.1"/>
    </source>
</evidence>
<dbReference type="PANTHER" id="PTHR46429">
    <property type="entry name" value="23S RRNA (GUANOSINE-2'-O-)-METHYLTRANSFERASE RLMB"/>
    <property type="match status" value="1"/>
</dbReference>
<evidence type="ECO:0000256" key="2">
    <source>
        <dbReference type="ARBA" id="ARBA00022679"/>
    </source>
</evidence>
<dbReference type="Pfam" id="PF00588">
    <property type="entry name" value="SpoU_methylase"/>
    <property type="match status" value="1"/>
</dbReference>
<dbReference type="EMBL" id="PFPK01000004">
    <property type="protein sequence ID" value="PIZ95729.1"/>
    <property type="molecule type" value="Genomic_DNA"/>
</dbReference>
<organism evidence="4 5">
    <name type="scientific">Candidatus Magasanikbacteria bacterium CG_4_10_14_0_2_um_filter_37_12</name>
    <dbReference type="NCBI Taxonomy" id="1974637"/>
    <lineage>
        <taxon>Bacteria</taxon>
        <taxon>Candidatus Magasanikiibacteriota</taxon>
    </lineage>
</organism>
<dbReference type="SUPFAM" id="SSF75217">
    <property type="entry name" value="alpha/beta knot"/>
    <property type="match status" value="1"/>
</dbReference>
<dbReference type="PANTHER" id="PTHR46429:SF1">
    <property type="entry name" value="23S RRNA (GUANOSINE-2'-O-)-METHYLTRANSFERASE RLMB"/>
    <property type="match status" value="1"/>
</dbReference>
<dbReference type="GO" id="GO:0006396">
    <property type="term" value="P:RNA processing"/>
    <property type="evidence" value="ECO:0007669"/>
    <property type="project" value="InterPro"/>
</dbReference>
<proteinExistence type="predicted"/>
<dbReference type="GO" id="GO:0005829">
    <property type="term" value="C:cytosol"/>
    <property type="evidence" value="ECO:0007669"/>
    <property type="project" value="TreeGrafter"/>
</dbReference>
<dbReference type="InterPro" id="IPR029026">
    <property type="entry name" value="tRNA_m1G_MTases_N"/>
</dbReference>
<dbReference type="Gene3D" id="3.40.1280.10">
    <property type="match status" value="1"/>
</dbReference>
<evidence type="ECO:0000256" key="1">
    <source>
        <dbReference type="ARBA" id="ARBA00022603"/>
    </source>
</evidence>
<name>A0A2M7V9Z6_9BACT</name>
<evidence type="ECO:0000259" key="3">
    <source>
        <dbReference type="Pfam" id="PF00588"/>
    </source>
</evidence>
<dbReference type="GO" id="GO:0032259">
    <property type="term" value="P:methylation"/>
    <property type="evidence" value="ECO:0007669"/>
    <property type="project" value="UniProtKB-KW"/>
</dbReference>
<protein>
    <submittedName>
        <fullName evidence="4">RNA methyltransferase</fullName>
    </submittedName>
</protein>
<sequence>MIDMKNEFYLILPDIRSCHNVGAMFRTADACGATKLFLVGYTAVPPKAQIDKVSLGAEKWMPWEQKKDLRRLIVSLKKKGVQIVGLEKTASSIKIGDFVLSSLNGKADNDIALVVGNEVDGISEDILKLCDDVVHIPMYGKKESLNVSVAAGIAMYEISSKVRK</sequence>
<dbReference type="GO" id="GO:0008173">
    <property type="term" value="F:RNA methyltransferase activity"/>
    <property type="evidence" value="ECO:0007669"/>
    <property type="project" value="InterPro"/>
</dbReference>
<dbReference type="InterPro" id="IPR001537">
    <property type="entry name" value="SpoU_MeTrfase"/>
</dbReference>
<feature type="domain" description="tRNA/rRNA methyltransferase SpoU type" evidence="3">
    <location>
        <begin position="8"/>
        <end position="156"/>
    </location>
</feature>
<reference evidence="5" key="1">
    <citation type="submission" date="2017-09" db="EMBL/GenBank/DDBJ databases">
        <title>Depth-based differentiation of microbial function through sediment-hosted aquifers and enrichment of novel symbionts in the deep terrestrial subsurface.</title>
        <authorList>
            <person name="Probst A.J."/>
            <person name="Ladd B."/>
            <person name="Jarett J.K."/>
            <person name="Geller-Mcgrath D.E."/>
            <person name="Sieber C.M.K."/>
            <person name="Emerson J.B."/>
            <person name="Anantharaman K."/>
            <person name="Thomas B.C."/>
            <person name="Malmstrom R."/>
            <person name="Stieglmeier M."/>
            <person name="Klingl A."/>
            <person name="Woyke T."/>
            <person name="Ryan C.M."/>
            <person name="Banfield J.F."/>
        </authorList>
    </citation>
    <scope>NUCLEOTIDE SEQUENCE [LARGE SCALE GENOMIC DNA]</scope>
</reference>
<evidence type="ECO:0000313" key="5">
    <source>
        <dbReference type="Proteomes" id="UP000228568"/>
    </source>
</evidence>
<dbReference type="GO" id="GO:0003723">
    <property type="term" value="F:RNA binding"/>
    <property type="evidence" value="ECO:0007669"/>
    <property type="project" value="InterPro"/>
</dbReference>
<dbReference type="InterPro" id="IPR004441">
    <property type="entry name" value="rRNA_MeTrfase_TrmH"/>
</dbReference>
<comment type="caution">
    <text evidence="4">The sequence shown here is derived from an EMBL/GenBank/DDBJ whole genome shotgun (WGS) entry which is preliminary data.</text>
</comment>
<dbReference type="InterPro" id="IPR029028">
    <property type="entry name" value="Alpha/beta_knot_MTases"/>
</dbReference>